<dbReference type="VEuPathDB" id="ToxoDB:ETH2_0318500"/>
<feature type="region of interest" description="Disordered" evidence="1">
    <location>
        <begin position="210"/>
        <end position="230"/>
    </location>
</feature>
<evidence type="ECO:0000313" key="2">
    <source>
        <dbReference type="EMBL" id="CDJ45293.1"/>
    </source>
</evidence>
<sequence>LVEGDSCLLCPGGFSCLSGVLTPCEKFFSFSLPGDLRCRPCPPGFECTDTAQPPTACPPGHVVQETLLPLDPDPDPDPPLDPDPKLDPTSEPKLDPELDPRVDPDPDPAPAPGLVRVRRCGPCPPHSACAPGAARRHLGGPTSRRHLGGPTSPLGPRPTLPCHSHFTDPACPPGGLCWAGKFFPCPEGQQVSEKAALDTSCSNFAQKCEPIPTPQTQTPKPPAKPSSPFRAGTALSLRKTEKGFGNFYTVSSGSELRTCAYYSSVGCTDTSVLFCHGPLQLPVSGHKEIGHEGLLGICNDHLGVCETGALSERACPPGRYLDSSTSIRSMVRPLRMFT</sequence>
<dbReference type="OrthoDB" id="348365at2759"/>
<feature type="compositionally biased region" description="Basic and acidic residues" evidence="1">
    <location>
        <begin position="82"/>
        <end position="104"/>
    </location>
</feature>
<dbReference type="Proteomes" id="UP000030747">
    <property type="component" value="Unassembled WGS sequence"/>
</dbReference>
<feature type="compositionally biased region" description="Basic residues" evidence="1">
    <location>
        <begin position="134"/>
        <end position="147"/>
    </location>
</feature>
<protein>
    <submittedName>
        <fullName evidence="2">Uncharacterized protein</fullName>
    </submittedName>
</protein>
<feature type="region of interest" description="Disordered" evidence="1">
    <location>
        <begin position="58"/>
        <end position="113"/>
    </location>
</feature>
<dbReference type="EMBL" id="HG678149">
    <property type="protein sequence ID" value="CDJ45293.1"/>
    <property type="molecule type" value="Genomic_DNA"/>
</dbReference>
<organism evidence="2 3">
    <name type="scientific">Eimeria tenella</name>
    <name type="common">Coccidian parasite</name>
    <dbReference type="NCBI Taxonomy" id="5802"/>
    <lineage>
        <taxon>Eukaryota</taxon>
        <taxon>Sar</taxon>
        <taxon>Alveolata</taxon>
        <taxon>Apicomplexa</taxon>
        <taxon>Conoidasida</taxon>
        <taxon>Coccidia</taxon>
        <taxon>Eucoccidiorida</taxon>
        <taxon>Eimeriorina</taxon>
        <taxon>Eimeriidae</taxon>
        <taxon>Eimeria</taxon>
    </lineage>
</organism>
<proteinExistence type="predicted"/>
<feature type="non-terminal residue" evidence="2">
    <location>
        <position position="1"/>
    </location>
</feature>
<reference evidence="2" key="2">
    <citation type="submission" date="2013-10" db="EMBL/GenBank/DDBJ databases">
        <authorList>
            <person name="Aslett M."/>
        </authorList>
    </citation>
    <scope>NUCLEOTIDE SEQUENCE [LARGE SCALE GENOMIC DNA]</scope>
    <source>
        <strain evidence="2">Houghton</strain>
    </source>
</reference>
<keyword evidence="3" id="KW-1185">Reference proteome</keyword>
<name>U6L7V4_EIMTE</name>
<evidence type="ECO:0000313" key="3">
    <source>
        <dbReference type="Proteomes" id="UP000030747"/>
    </source>
</evidence>
<dbReference type="VEuPathDB" id="ToxoDB:ETH_00010145"/>
<feature type="region of interest" description="Disordered" evidence="1">
    <location>
        <begin position="134"/>
        <end position="160"/>
    </location>
</feature>
<evidence type="ECO:0000256" key="1">
    <source>
        <dbReference type="SAM" id="MobiDB-lite"/>
    </source>
</evidence>
<dbReference type="AlphaFoldDB" id="U6L7V4"/>
<gene>
    <name evidence="2" type="ORF">ETH_00010145</name>
</gene>
<dbReference type="GeneID" id="25251224"/>
<accession>U6L7V4</accession>
<dbReference type="RefSeq" id="XP_013236039.1">
    <property type="nucleotide sequence ID" value="XM_013380585.1"/>
</dbReference>
<reference evidence="2" key="1">
    <citation type="submission" date="2013-10" db="EMBL/GenBank/DDBJ databases">
        <title>Genomic analysis of the causative agents of coccidiosis in chickens.</title>
        <authorList>
            <person name="Reid A.J."/>
            <person name="Blake D."/>
            <person name="Billington K."/>
            <person name="Browne H."/>
            <person name="Dunn M."/>
            <person name="Hung S."/>
            <person name="Kawahara F."/>
            <person name="Miranda-Saavedra D."/>
            <person name="Mourier T."/>
            <person name="Nagra H."/>
            <person name="Otto T.D."/>
            <person name="Rawlings N."/>
            <person name="Sanchez A."/>
            <person name="Sanders M."/>
            <person name="Subramaniam C."/>
            <person name="Tay Y."/>
            <person name="Dear P."/>
            <person name="Doerig C."/>
            <person name="Gruber A."/>
            <person name="Parkinson J."/>
            <person name="Shirley M."/>
            <person name="Wan K.L."/>
            <person name="Berriman M."/>
            <person name="Tomley F."/>
            <person name="Pain A."/>
        </authorList>
    </citation>
    <scope>NUCLEOTIDE SEQUENCE [LARGE SCALE GENOMIC DNA]</scope>
    <source>
        <strain evidence="2">Houghton</strain>
    </source>
</reference>
<dbReference type="OMA" id="CAFPKLC"/>